<proteinExistence type="predicted"/>
<evidence type="ECO:0000259" key="4">
    <source>
        <dbReference type="PROSITE" id="PS50102"/>
    </source>
</evidence>
<dbReference type="SMART" id="SM00360">
    <property type="entry name" value="RRM"/>
    <property type="match status" value="1"/>
</dbReference>
<dbReference type="Pfam" id="PF00076">
    <property type="entry name" value="RRM_1"/>
    <property type="match status" value="1"/>
</dbReference>
<feature type="compositionally biased region" description="Basic and acidic residues" evidence="3">
    <location>
        <begin position="401"/>
        <end position="416"/>
    </location>
</feature>
<dbReference type="InterPro" id="IPR052462">
    <property type="entry name" value="SLIRP/GR-RBP-like"/>
</dbReference>
<evidence type="ECO:0000313" key="5">
    <source>
        <dbReference type="EMBL" id="KAI5629650.1"/>
    </source>
</evidence>
<dbReference type="InterPro" id="IPR012677">
    <property type="entry name" value="Nucleotide-bd_a/b_plait_sf"/>
</dbReference>
<organism evidence="5 6">
    <name type="scientific">Silurus asotus</name>
    <name type="common">Amur catfish</name>
    <name type="synonym">Parasilurus asotus</name>
    <dbReference type="NCBI Taxonomy" id="30991"/>
    <lineage>
        <taxon>Eukaryota</taxon>
        <taxon>Metazoa</taxon>
        <taxon>Chordata</taxon>
        <taxon>Craniata</taxon>
        <taxon>Vertebrata</taxon>
        <taxon>Euteleostomi</taxon>
        <taxon>Actinopterygii</taxon>
        <taxon>Neopterygii</taxon>
        <taxon>Teleostei</taxon>
        <taxon>Ostariophysi</taxon>
        <taxon>Siluriformes</taxon>
        <taxon>Siluridae</taxon>
        <taxon>Silurus</taxon>
    </lineage>
</organism>
<evidence type="ECO:0000256" key="3">
    <source>
        <dbReference type="SAM" id="MobiDB-lite"/>
    </source>
</evidence>
<feature type="region of interest" description="Disordered" evidence="3">
    <location>
        <begin position="298"/>
        <end position="319"/>
    </location>
</feature>
<gene>
    <name evidence="5" type="ORF">C0J50_2151</name>
</gene>
<dbReference type="PANTHER" id="PTHR48027">
    <property type="entry name" value="HETEROGENEOUS NUCLEAR RIBONUCLEOPROTEIN 87F-RELATED"/>
    <property type="match status" value="1"/>
</dbReference>
<feature type="region of interest" description="Disordered" evidence="3">
    <location>
        <begin position="401"/>
        <end position="444"/>
    </location>
</feature>
<dbReference type="EMBL" id="MU533908">
    <property type="protein sequence ID" value="KAI5629650.1"/>
    <property type="molecule type" value="Genomic_DNA"/>
</dbReference>
<dbReference type="InterPro" id="IPR035979">
    <property type="entry name" value="RBD_domain_sf"/>
</dbReference>
<feature type="region of interest" description="Disordered" evidence="3">
    <location>
        <begin position="209"/>
        <end position="266"/>
    </location>
</feature>
<feature type="compositionally biased region" description="Low complexity" evidence="3">
    <location>
        <begin position="122"/>
        <end position="140"/>
    </location>
</feature>
<dbReference type="GO" id="GO:0003723">
    <property type="term" value="F:RNA binding"/>
    <property type="evidence" value="ECO:0007669"/>
    <property type="project" value="UniProtKB-UniRule"/>
</dbReference>
<keyword evidence="6" id="KW-1185">Reference proteome</keyword>
<feature type="domain" description="RRM" evidence="4">
    <location>
        <begin position="325"/>
        <end position="401"/>
    </location>
</feature>
<dbReference type="Proteomes" id="UP001205998">
    <property type="component" value="Unassembled WGS sequence"/>
</dbReference>
<evidence type="ECO:0000256" key="2">
    <source>
        <dbReference type="PROSITE-ProRule" id="PRU00176"/>
    </source>
</evidence>
<dbReference type="Gene3D" id="3.30.70.330">
    <property type="match status" value="1"/>
</dbReference>
<keyword evidence="1 2" id="KW-0694">RNA-binding</keyword>
<feature type="compositionally biased region" description="Polar residues" evidence="3">
    <location>
        <begin position="83"/>
        <end position="92"/>
    </location>
</feature>
<evidence type="ECO:0000313" key="6">
    <source>
        <dbReference type="Proteomes" id="UP001205998"/>
    </source>
</evidence>
<feature type="compositionally biased region" description="Basic and acidic residues" evidence="3">
    <location>
        <begin position="209"/>
        <end position="224"/>
    </location>
</feature>
<sequence length="444" mass="50787">MQHNPAEIPGTFFHANGYMNAEEFYFTPQPLQHNLPGLVKRQSKPIKIQDPDDGDRDVTLQELRGGRPASSVTFLPIKDNGVQDESMNTPQLMSKPEPQPTCKSEPQSDSELPSDQPDVKVSETSVTTTPTTTELVQTESVNKMDLQVEEEENKKKEQSEQVVEQNKQLAPSTLPTLEKPTWAEIVKHQKQPENVQKIKEEKTQIEKAEVQKKEEKQQLSENNKKLQLCKSTTPVQDKSMEENKKEEQSEEVVEQNKQVAPSTLPTLEKPTWAEIVKRQKQPENVQKIREEKTQIEKAEVQKKEEKQQLPKNNNRSSISTDSKNRELYIWNLDYTVNNERLYNEFLPFGTIIQAKVIMKGLRSRGFGFVSFSSPAEAEEALKKMNGKILGRRTLYVSFSKAKEGREPYRTQEKKMTESSSLSKPRQSPPGKAERVSRSVSHMLK</sequence>
<feature type="region of interest" description="Disordered" evidence="3">
    <location>
        <begin position="42"/>
        <end position="176"/>
    </location>
</feature>
<dbReference type="AlphaFoldDB" id="A0AAD5FUG8"/>
<feature type="compositionally biased region" description="Polar residues" evidence="3">
    <location>
        <begin position="101"/>
        <end position="113"/>
    </location>
</feature>
<dbReference type="PROSITE" id="PS50102">
    <property type="entry name" value="RRM"/>
    <property type="match status" value="1"/>
</dbReference>
<feature type="compositionally biased region" description="Polar residues" evidence="3">
    <location>
        <begin position="309"/>
        <end position="319"/>
    </location>
</feature>
<protein>
    <submittedName>
        <fullName evidence="5">Polyadenylate-binding protein 1 isoform X1</fullName>
    </submittedName>
</protein>
<reference evidence="5" key="1">
    <citation type="submission" date="2018-07" db="EMBL/GenBank/DDBJ databases">
        <title>Comparative genomics of catfishes provides insights into carnivory and benthic adaptation.</title>
        <authorList>
            <person name="Zhang Y."/>
            <person name="Wang D."/>
            <person name="Peng Z."/>
            <person name="Zheng S."/>
            <person name="Shao F."/>
            <person name="Tao W."/>
        </authorList>
    </citation>
    <scope>NUCLEOTIDE SEQUENCE</scope>
    <source>
        <strain evidence="5">Chongqing</strain>
    </source>
</reference>
<comment type="caution">
    <text evidence="5">The sequence shown here is derived from an EMBL/GenBank/DDBJ whole genome shotgun (WGS) entry which is preliminary data.</text>
</comment>
<evidence type="ECO:0000256" key="1">
    <source>
        <dbReference type="ARBA" id="ARBA00022884"/>
    </source>
</evidence>
<dbReference type="InterPro" id="IPR000504">
    <property type="entry name" value="RRM_dom"/>
</dbReference>
<accession>A0AAD5FUG8</accession>
<dbReference type="SUPFAM" id="SSF54928">
    <property type="entry name" value="RNA-binding domain, RBD"/>
    <property type="match status" value="1"/>
</dbReference>
<name>A0AAD5FUG8_SILAS</name>
<feature type="compositionally biased region" description="Basic and acidic residues" evidence="3">
    <location>
        <begin position="298"/>
        <end position="308"/>
    </location>
</feature>
<feature type="compositionally biased region" description="Basic and acidic residues" evidence="3">
    <location>
        <begin position="238"/>
        <end position="247"/>
    </location>
</feature>